<dbReference type="PANTHER" id="PTHR43470">
    <property type="entry name" value="PHOSPHATE TRANSPORT SYSTEM PERMEASE PROTEIN PSTA-RELATED"/>
    <property type="match status" value="1"/>
</dbReference>
<evidence type="ECO:0000256" key="4">
    <source>
        <dbReference type="ARBA" id="ARBA00023136"/>
    </source>
</evidence>
<evidence type="ECO:0000256" key="3">
    <source>
        <dbReference type="ARBA" id="ARBA00022989"/>
    </source>
</evidence>
<organism evidence="6">
    <name type="scientific">bioreactor metagenome</name>
    <dbReference type="NCBI Taxonomy" id="1076179"/>
    <lineage>
        <taxon>unclassified sequences</taxon>
        <taxon>metagenomes</taxon>
        <taxon>ecological metagenomes</taxon>
    </lineage>
</organism>
<accession>A0A644YI87</accession>
<dbReference type="InterPro" id="IPR035906">
    <property type="entry name" value="MetI-like_sf"/>
</dbReference>
<comment type="caution">
    <text evidence="6">The sequence shown here is derived from an EMBL/GenBank/DDBJ whole genome shotgun (WGS) entry which is preliminary data.</text>
</comment>
<feature type="transmembrane region" description="Helical" evidence="5">
    <location>
        <begin position="79"/>
        <end position="104"/>
    </location>
</feature>
<evidence type="ECO:0000313" key="6">
    <source>
        <dbReference type="EMBL" id="MPM27698.1"/>
    </source>
</evidence>
<dbReference type="GO" id="GO:0016020">
    <property type="term" value="C:membrane"/>
    <property type="evidence" value="ECO:0007669"/>
    <property type="project" value="UniProtKB-SubCell"/>
</dbReference>
<dbReference type="SUPFAM" id="SSF161098">
    <property type="entry name" value="MetI-like"/>
    <property type="match status" value="1"/>
</dbReference>
<evidence type="ECO:0000256" key="2">
    <source>
        <dbReference type="ARBA" id="ARBA00022692"/>
    </source>
</evidence>
<keyword evidence="2 5" id="KW-0812">Transmembrane</keyword>
<sequence>MVLPTAGPGITTGVILGMGRIIGDTAIVWLALGGTLRMTGLQPWYRPENWLSTLQNTGSTLTTYIYFTSPAGEGNNYTVAFGAACVLILFILILNAVTALLAGVRKVR</sequence>
<dbReference type="AlphaFoldDB" id="A0A644YI87"/>
<reference evidence="6" key="1">
    <citation type="submission" date="2019-08" db="EMBL/GenBank/DDBJ databases">
        <authorList>
            <person name="Kucharzyk K."/>
            <person name="Murdoch R.W."/>
            <person name="Higgins S."/>
            <person name="Loffler F."/>
        </authorList>
    </citation>
    <scope>NUCLEOTIDE SEQUENCE</scope>
</reference>
<keyword evidence="4 5" id="KW-0472">Membrane</keyword>
<keyword evidence="3 5" id="KW-1133">Transmembrane helix</keyword>
<name>A0A644YI87_9ZZZZ</name>
<evidence type="ECO:0000256" key="5">
    <source>
        <dbReference type="SAM" id="Phobius"/>
    </source>
</evidence>
<protein>
    <recommendedName>
        <fullName evidence="7">Phosphate transport system permease protein PstA</fullName>
    </recommendedName>
</protein>
<dbReference type="EMBL" id="VSSQ01005063">
    <property type="protein sequence ID" value="MPM27698.1"/>
    <property type="molecule type" value="Genomic_DNA"/>
</dbReference>
<dbReference type="Gene3D" id="1.10.3720.10">
    <property type="entry name" value="MetI-like"/>
    <property type="match status" value="1"/>
</dbReference>
<evidence type="ECO:0008006" key="7">
    <source>
        <dbReference type="Google" id="ProtNLM"/>
    </source>
</evidence>
<gene>
    <name evidence="6" type="ORF">SDC9_74211</name>
</gene>
<dbReference type="PANTHER" id="PTHR43470:SF3">
    <property type="entry name" value="PHOSPHATE TRANSPORT SYSTEM PERMEASE PROTEIN PSTA-RELATED"/>
    <property type="match status" value="1"/>
</dbReference>
<comment type="subcellular location">
    <subcellularLocation>
        <location evidence="1">Membrane</location>
        <topology evidence="1">Multi-pass membrane protein</topology>
    </subcellularLocation>
</comment>
<evidence type="ECO:0000256" key="1">
    <source>
        <dbReference type="ARBA" id="ARBA00004141"/>
    </source>
</evidence>
<proteinExistence type="predicted"/>